<keyword evidence="3" id="KW-0489">Methyltransferase</keyword>
<name>A0A2M9G189_9PROT</name>
<feature type="region of interest" description="Disordered" evidence="1">
    <location>
        <begin position="230"/>
        <end position="252"/>
    </location>
</feature>
<dbReference type="SUPFAM" id="SSF53335">
    <property type="entry name" value="S-adenosyl-L-methionine-dependent methyltransferases"/>
    <property type="match status" value="1"/>
</dbReference>
<evidence type="ECO:0000259" key="2">
    <source>
        <dbReference type="Pfam" id="PF08241"/>
    </source>
</evidence>
<keyword evidence="3" id="KW-0808">Transferase</keyword>
<dbReference type="GO" id="GO:0008757">
    <property type="term" value="F:S-adenosylmethionine-dependent methyltransferase activity"/>
    <property type="evidence" value="ECO:0007669"/>
    <property type="project" value="InterPro"/>
</dbReference>
<dbReference type="OrthoDB" id="9800231at2"/>
<accession>A0A2M9G189</accession>
<comment type="caution">
    <text evidence="3">The sequence shown here is derived from an EMBL/GenBank/DDBJ whole genome shotgun (WGS) entry which is preliminary data.</text>
</comment>
<proteinExistence type="predicted"/>
<feature type="domain" description="Methyltransferase type 11" evidence="2">
    <location>
        <begin position="56"/>
        <end position="131"/>
    </location>
</feature>
<evidence type="ECO:0000313" key="4">
    <source>
        <dbReference type="Proteomes" id="UP000229498"/>
    </source>
</evidence>
<dbReference type="Gene3D" id="3.40.50.150">
    <property type="entry name" value="Vaccinia Virus protein VP39"/>
    <property type="match status" value="1"/>
</dbReference>
<evidence type="ECO:0000313" key="3">
    <source>
        <dbReference type="EMBL" id="PJK29488.1"/>
    </source>
</evidence>
<protein>
    <submittedName>
        <fullName evidence="3">Methyltransferase type 11</fullName>
    </submittedName>
</protein>
<dbReference type="Pfam" id="PF08241">
    <property type="entry name" value="Methyltransf_11"/>
    <property type="match status" value="1"/>
</dbReference>
<sequence>MWRPDIVDLGQFYAGHLGRVARRHLTGDIRRLWPDVKGQRVLGIGYATPFLRPFADEAERTLALMPANQGVRLWPRTGPNRVMLADELELPLPDQSFDRILVVHCLETAENLRPMLREIWRVLDSGGQALFVVPNRRGLWSRAENTPFGHGQPYTQGQLVRLLRDNMFDSGRVETALHLPPSRWRPVLRANRLLERMGQRLWPGFGGLIMVEAQKQVYAATPLMAAERKRKRRRARAGVVATPQRVGETLRK</sequence>
<dbReference type="RefSeq" id="WP_109793512.1">
    <property type="nucleotide sequence ID" value="NZ_PHIG01000032.1"/>
</dbReference>
<dbReference type="CDD" id="cd02440">
    <property type="entry name" value="AdoMet_MTases"/>
    <property type="match status" value="1"/>
</dbReference>
<evidence type="ECO:0000256" key="1">
    <source>
        <dbReference type="SAM" id="MobiDB-lite"/>
    </source>
</evidence>
<dbReference type="Proteomes" id="UP000229498">
    <property type="component" value="Unassembled WGS sequence"/>
</dbReference>
<organism evidence="3 4">
    <name type="scientific">Minwuia thermotolerans</name>
    <dbReference type="NCBI Taxonomy" id="2056226"/>
    <lineage>
        <taxon>Bacteria</taxon>
        <taxon>Pseudomonadati</taxon>
        <taxon>Pseudomonadota</taxon>
        <taxon>Alphaproteobacteria</taxon>
        <taxon>Minwuiales</taxon>
        <taxon>Minwuiaceae</taxon>
        <taxon>Minwuia</taxon>
    </lineage>
</organism>
<keyword evidence="4" id="KW-1185">Reference proteome</keyword>
<dbReference type="InterPro" id="IPR029063">
    <property type="entry name" value="SAM-dependent_MTases_sf"/>
</dbReference>
<dbReference type="AlphaFoldDB" id="A0A2M9G189"/>
<dbReference type="EMBL" id="PHIG01000032">
    <property type="protein sequence ID" value="PJK29488.1"/>
    <property type="molecule type" value="Genomic_DNA"/>
</dbReference>
<dbReference type="InterPro" id="IPR013216">
    <property type="entry name" value="Methyltransf_11"/>
</dbReference>
<gene>
    <name evidence="3" type="ORF">CVT23_10515</name>
</gene>
<dbReference type="GO" id="GO:0032259">
    <property type="term" value="P:methylation"/>
    <property type="evidence" value="ECO:0007669"/>
    <property type="project" value="UniProtKB-KW"/>
</dbReference>
<reference evidence="3 4" key="1">
    <citation type="submission" date="2017-11" db="EMBL/GenBank/DDBJ databases">
        <title>Draft genome sequence of Rhizobiales bacterium SY3-13.</title>
        <authorList>
            <person name="Sun C."/>
        </authorList>
    </citation>
    <scope>NUCLEOTIDE SEQUENCE [LARGE SCALE GENOMIC DNA]</scope>
    <source>
        <strain evidence="3 4">SY3-13</strain>
    </source>
</reference>